<keyword evidence="1" id="KW-1133">Transmembrane helix</keyword>
<reference evidence="3 4" key="1">
    <citation type="submission" date="2017-02" db="EMBL/GenBank/DDBJ databases">
        <authorList>
            <person name="Peterson S.W."/>
        </authorList>
    </citation>
    <scope>NUCLEOTIDE SEQUENCE [LARGE SCALE GENOMIC DNA]</scope>
    <source>
        <strain evidence="3 4">CECT 9189</strain>
    </source>
</reference>
<dbReference type="RefSeq" id="WP_080176229.1">
    <property type="nucleotide sequence ID" value="NZ_AP024854.1"/>
</dbReference>
<organism evidence="3 4">
    <name type="scientific">Photobacterium toruni</name>
    <dbReference type="NCBI Taxonomy" id="1935446"/>
    <lineage>
        <taxon>Bacteria</taxon>
        <taxon>Pseudomonadati</taxon>
        <taxon>Pseudomonadota</taxon>
        <taxon>Gammaproteobacteria</taxon>
        <taxon>Vibrionales</taxon>
        <taxon>Vibrionaceae</taxon>
        <taxon>Photobacterium</taxon>
    </lineage>
</organism>
<name>A0A1T4V363_9GAMM</name>
<dbReference type="Proteomes" id="UP000191116">
    <property type="component" value="Unassembled WGS sequence"/>
</dbReference>
<evidence type="ECO:0000313" key="3">
    <source>
        <dbReference type="EMBL" id="SKA59389.1"/>
    </source>
</evidence>
<proteinExistence type="predicted"/>
<feature type="transmembrane region" description="Helical" evidence="1">
    <location>
        <begin position="35"/>
        <end position="57"/>
    </location>
</feature>
<evidence type="ECO:0000256" key="1">
    <source>
        <dbReference type="SAM" id="Phobius"/>
    </source>
</evidence>
<feature type="transmembrane region" description="Helical" evidence="1">
    <location>
        <begin position="12"/>
        <end position="28"/>
    </location>
</feature>
<accession>A0A1T4V363</accession>
<dbReference type="EMBL" id="FUWP01000071">
    <property type="protein sequence ID" value="SKA59389.1"/>
    <property type="molecule type" value="Genomic_DNA"/>
</dbReference>
<dbReference type="EMBL" id="FUWP01000028">
    <property type="protein sequence ID" value="SKA54679.1"/>
    <property type="molecule type" value="Genomic_DNA"/>
</dbReference>
<evidence type="ECO:0000313" key="2">
    <source>
        <dbReference type="EMBL" id="SKA54679.1"/>
    </source>
</evidence>
<keyword evidence="1" id="KW-0472">Membrane</keyword>
<evidence type="ECO:0000313" key="4">
    <source>
        <dbReference type="Proteomes" id="UP000191116"/>
    </source>
</evidence>
<gene>
    <name evidence="2" type="ORF">CZ814_03528</name>
    <name evidence="3" type="ORF">CZ814_04044</name>
</gene>
<keyword evidence="1" id="KW-0812">Transmembrane</keyword>
<sequence length="61" mass="6783">MEDESNKLGLWERITIATAILGAIVGLFKEGPIAALIKFVFILVFMIALKTLVIWVFTDSD</sequence>
<dbReference type="AlphaFoldDB" id="A0A1T4V363"/>
<protein>
    <submittedName>
        <fullName evidence="3">Uncharacterized protein</fullName>
    </submittedName>
</protein>